<dbReference type="SUPFAM" id="SSF81343">
    <property type="entry name" value="Fumarate reductase respiratory complex transmembrane subunits"/>
    <property type="match status" value="1"/>
</dbReference>
<dbReference type="PIRSF" id="PIRSF000178">
    <property type="entry name" value="SDH_cyt_b560"/>
    <property type="match status" value="1"/>
</dbReference>
<keyword evidence="11 13" id="KW-0472">Membrane</keyword>
<keyword evidence="10" id="KW-0408">Iron</keyword>
<dbReference type="CDD" id="cd03499">
    <property type="entry name" value="SQR_TypeC_SdhC"/>
    <property type="match status" value="1"/>
</dbReference>
<evidence type="ECO:0000256" key="6">
    <source>
        <dbReference type="ARBA" id="ARBA00022617"/>
    </source>
</evidence>
<comment type="function">
    <text evidence="2">Membrane-anchoring subunit of succinate dehydrogenase (SDH).</text>
</comment>
<proteinExistence type="inferred from homology"/>
<evidence type="ECO:0000256" key="9">
    <source>
        <dbReference type="ARBA" id="ARBA00022989"/>
    </source>
</evidence>
<reference evidence="15" key="1">
    <citation type="journal article" date="2019" name="Int. J. Syst. Evol. Microbiol.">
        <title>The Global Catalogue of Microorganisms (GCM) 10K type strain sequencing project: providing services to taxonomists for standard genome sequencing and annotation.</title>
        <authorList>
            <consortium name="The Broad Institute Genomics Platform"/>
            <consortium name="The Broad Institute Genome Sequencing Center for Infectious Disease"/>
            <person name="Wu L."/>
            <person name="Ma J."/>
        </authorList>
    </citation>
    <scope>NUCLEOTIDE SEQUENCE [LARGE SCALE GENOMIC DNA]</scope>
    <source>
        <strain evidence="15">KCTC 23707</strain>
    </source>
</reference>
<evidence type="ECO:0000256" key="1">
    <source>
        <dbReference type="ARBA" id="ARBA00001971"/>
    </source>
</evidence>
<evidence type="ECO:0000256" key="11">
    <source>
        <dbReference type="ARBA" id="ARBA00023136"/>
    </source>
</evidence>
<comment type="cofactor">
    <cofactor evidence="1">
        <name>heme</name>
        <dbReference type="ChEBI" id="CHEBI:30413"/>
    </cofactor>
</comment>
<keyword evidence="8" id="KW-0479">Metal-binding</keyword>
<dbReference type="InterPro" id="IPR000701">
    <property type="entry name" value="SuccDH_FuR_B_TM-su"/>
</dbReference>
<evidence type="ECO:0000256" key="5">
    <source>
        <dbReference type="ARBA" id="ARBA00020076"/>
    </source>
</evidence>
<evidence type="ECO:0000313" key="14">
    <source>
        <dbReference type="EMBL" id="MFD1704848.1"/>
    </source>
</evidence>
<dbReference type="PROSITE" id="PS01000">
    <property type="entry name" value="SDH_CYT_1"/>
    <property type="match status" value="1"/>
</dbReference>
<gene>
    <name evidence="14" type="primary">sdhC</name>
    <name evidence="14" type="ORF">ACFSCV_17720</name>
</gene>
<keyword evidence="9 13" id="KW-1133">Transmembrane helix</keyword>
<evidence type="ECO:0000256" key="10">
    <source>
        <dbReference type="ARBA" id="ARBA00023004"/>
    </source>
</evidence>
<keyword evidence="15" id="KW-1185">Reference proteome</keyword>
<keyword evidence="7 13" id="KW-0812">Transmembrane</keyword>
<accession>A0ABW4KEU3</accession>
<dbReference type="PROSITE" id="PS01001">
    <property type="entry name" value="SDH_CYT_2"/>
    <property type="match status" value="1"/>
</dbReference>
<dbReference type="PANTHER" id="PTHR10978">
    <property type="entry name" value="SUCCINATE DEHYDROGENASE CYTOCHROME B560 SUBUNIT"/>
    <property type="match status" value="1"/>
</dbReference>
<evidence type="ECO:0000313" key="15">
    <source>
        <dbReference type="Proteomes" id="UP001597308"/>
    </source>
</evidence>
<sequence length="133" mass="14326">MAPPKADAARPLSPHLQIYRPMLSMMMSIVHRITGAALYFGTVLLVIWLVAAASGPSAFANVQAIYGSFLGQLVLFGYTWALIHHALGGVRHFIWDVGRGFDHASRELLVKAGLVGSIALTVLIWIVGYVVAA</sequence>
<name>A0ABW4KEU3_9HYPH</name>
<evidence type="ECO:0000256" key="12">
    <source>
        <dbReference type="ARBA" id="ARBA00025912"/>
    </source>
</evidence>
<comment type="subcellular location">
    <subcellularLocation>
        <location evidence="3">Membrane</location>
        <topology evidence="3">Multi-pass membrane protein</topology>
    </subcellularLocation>
</comment>
<comment type="similarity">
    <text evidence="4">Belongs to the cytochrome b560 family.</text>
</comment>
<evidence type="ECO:0000256" key="3">
    <source>
        <dbReference type="ARBA" id="ARBA00004141"/>
    </source>
</evidence>
<protein>
    <recommendedName>
        <fullName evidence="5">Succinate dehydrogenase cytochrome b556 subunit</fullName>
    </recommendedName>
</protein>
<organism evidence="14 15">
    <name type="scientific">Methylopila henanensis</name>
    <dbReference type="NCBI Taxonomy" id="873516"/>
    <lineage>
        <taxon>Bacteria</taxon>
        <taxon>Pseudomonadati</taxon>
        <taxon>Pseudomonadota</taxon>
        <taxon>Alphaproteobacteria</taxon>
        <taxon>Hyphomicrobiales</taxon>
        <taxon>Methylopilaceae</taxon>
        <taxon>Methylopila</taxon>
    </lineage>
</organism>
<comment type="caution">
    <text evidence="14">The sequence shown here is derived from an EMBL/GenBank/DDBJ whole genome shotgun (WGS) entry which is preliminary data.</text>
</comment>
<dbReference type="PANTHER" id="PTHR10978:SF5">
    <property type="entry name" value="SUCCINATE DEHYDROGENASE CYTOCHROME B560 SUBUNIT, MITOCHONDRIAL"/>
    <property type="match status" value="1"/>
</dbReference>
<evidence type="ECO:0000256" key="7">
    <source>
        <dbReference type="ARBA" id="ARBA00022692"/>
    </source>
</evidence>
<dbReference type="EMBL" id="JBHUER010000011">
    <property type="protein sequence ID" value="MFD1704848.1"/>
    <property type="molecule type" value="Genomic_DNA"/>
</dbReference>
<evidence type="ECO:0000256" key="2">
    <source>
        <dbReference type="ARBA" id="ARBA00004050"/>
    </source>
</evidence>
<dbReference type="InterPro" id="IPR034804">
    <property type="entry name" value="SQR/QFR_C/D"/>
</dbReference>
<dbReference type="Proteomes" id="UP001597308">
    <property type="component" value="Unassembled WGS sequence"/>
</dbReference>
<feature type="transmembrane region" description="Helical" evidence="13">
    <location>
        <begin position="29"/>
        <end position="53"/>
    </location>
</feature>
<dbReference type="RefSeq" id="WP_378800907.1">
    <property type="nucleotide sequence ID" value="NZ_JBHUER010000011.1"/>
</dbReference>
<keyword evidence="6" id="KW-0349">Heme</keyword>
<dbReference type="InterPro" id="IPR014314">
    <property type="entry name" value="Succ_DH_cytb556"/>
</dbReference>
<evidence type="ECO:0000256" key="13">
    <source>
        <dbReference type="SAM" id="Phobius"/>
    </source>
</evidence>
<feature type="transmembrane region" description="Helical" evidence="13">
    <location>
        <begin position="65"/>
        <end position="87"/>
    </location>
</feature>
<evidence type="ECO:0000256" key="8">
    <source>
        <dbReference type="ARBA" id="ARBA00022723"/>
    </source>
</evidence>
<feature type="transmembrane region" description="Helical" evidence="13">
    <location>
        <begin position="108"/>
        <end position="132"/>
    </location>
</feature>
<dbReference type="InterPro" id="IPR018495">
    <property type="entry name" value="Succ_DH_cyt_bsu_CS"/>
</dbReference>
<dbReference type="Gene3D" id="1.20.1300.10">
    <property type="entry name" value="Fumarate reductase/succinate dehydrogenase, transmembrane subunit"/>
    <property type="match status" value="1"/>
</dbReference>
<dbReference type="NCBIfam" id="TIGR02970">
    <property type="entry name" value="succ_dehyd_cytB"/>
    <property type="match status" value="1"/>
</dbReference>
<evidence type="ECO:0000256" key="4">
    <source>
        <dbReference type="ARBA" id="ARBA00007244"/>
    </source>
</evidence>
<dbReference type="Pfam" id="PF01127">
    <property type="entry name" value="Sdh_cyt"/>
    <property type="match status" value="1"/>
</dbReference>
<comment type="subunit">
    <text evidence="12">Part of an enzyme complex containing four subunits: a flavoprotein, an iron-sulfur protein, plus two membrane-anchoring proteins, SdhC and SdhD. The complex can form homotrimers.</text>
</comment>